<dbReference type="Proteomes" id="UP000045706">
    <property type="component" value="Unassembled WGS sequence"/>
</dbReference>
<dbReference type="SUPFAM" id="SSF52540">
    <property type="entry name" value="P-loop containing nucleoside triphosphate hydrolases"/>
    <property type="match status" value="1"/>
</dbReference>
<feature type="domain" description="ABC transporter" evidence="10">
    <location>
        <begin position="25"/>
        <end position="273"/>
    </location>
</feature>
<dbReference type="Pfam" id="PF00005">
    <property type="entry name" value="ABC_tran"/>
    <property type="match status" value="1"/>
</dbReference>
<evidence type="ECO:0000256" key="2">
    <source>
        <dbReference type="ARBA" id="ARBA00005814"/>
    </source>
</evidence>
<keyword evidence="8 9" id="KW-0472">Membrane</keyword>
<feature type="transmembrane region" description="Helical" evidence="9">
    <location>
        <begin position="436"/>
        <end position="463"/>
    </location>
</feature>
<dbReference type="EMBL" id="CVQI01004891">
    <property type="protein sequence ID" value="CRK14289.1"/>
    <property type="molecule type" value="Genomic_DNA"/>
</dbReference>
<dbReference type="GO" id="GO:0016020">
    <property type="term" value="C:membrane"/>
    <property type="evidence" value="ECO:0007669"/>
    <property type="project" value="UniProtKB-SubCell"/>
</dbReference>
<evidence type="ECO:0000256" key="9">
    <source>
        <dbReference type="SAM" id="Phobius"/>
    </source>
</evidence>
<evidence type="ECO:0000256" key="7">
    <source>
        <dbReference type="ARBA" id="ARBA00022989"/>
    </source>
</evidence>
<evidence type="ECO:0000256" key="1">
    <source>
        <dbReference type="ARBA" id="ARBA00004141"/>
    </source>
</evidence>
<dbReference type="FunFam" id="3.40.50.300:FF:001305">
    <property type="entry name" value="ABCG transporter ABC superfamily"/>
    <property type="match status" value="1"/>
</dbReference>
<feature type="transmembrane region" description="Helical" evidence="9">
    <location>
        <begin position="359"/>
        <end position="381"/>
    </location>
</feature>
<dbReference type="GO" id="GO:0016887">
    <property type="term" value="F:ATP hydrolysis activity"/>
    <property type="evidence" value="ECO:0007669"/>
    <property type="project" value="InterPro"/>
</dbReference>
<evidence type="ECO:0000256" key="6">
    <source>
        <dbReference type="ARBA" id="ARBA00022840"/>
    </source>
</evidence>
<reference evidence="12" key="1">
    <citation type="submission" date="2015-05" db="EMBL/GenBank/DDBJ databases">
        <authorList>
            <person name="Fogelqvist Johan"/>
        </authorList>
    </citation>
    <scope>NUCLEOTIDE SEQUENCE [LARGE SCALE GENOMIC DNA]</scope>
</reference>
<dbReference type="InterPro" id="IPR013525">
    <property type="entry name" value="ABC2_TM"/>
</dbReference>
<keyword evidence="7 9" id="KW-1133">Transmembrane helix</keyword>
<feature type="transmembrane region" description="Helical" evidence="9">
    <location>
        <begin position="512"/>
        <end position="531"/>
    </location>
</feature>
<proteinExistence type="inferred from homology"/>
<dbReference type="InterPro" id="IPR027417">
    <property type="entry name" value="P-loop_NTPase"/>
</dbReference>
<evidence type="ECO:0000256" key="4">
    <source>
        <dbReference type="ARBA" id="ARBA00022692"/>
    </source>
</evidence>
<feature type="transmembrane region" description="Helical" evidence="9">
    <location>
        <begin position="602"/>
        <end position="623"/>
    </location>
</feature>
<keyword evidence="5" id="KW-0547">Nucleotide-binding</keyword>
<evidence type="ECO:0000256" key="8">
    <source>
        <dbReference type="ARBA" id="ARBA00023136"/>
    </source>
</evidence>
<dbReference type="InterPro" id="IPR043926">
    <property type="entry name" value="ABCG_dom"/>
</dbReference>
<dbReference type="InterPro" id="IPR052215">
    <property type="entry name" value="Plant_ABCG"/>
</dbReference>
<dbReference type="InterPro" id="IPR003593">
    <property type="entry name" value="AAA+_ATPase"/>
</dbReference>
<keyword evidence="6" id="KW-0067">ATP-binding</keyword>
<dbReference type="PANTHER" id="PTHR48042:SF11">
    <property type="entry name" value="ABC TRANSPORTER G FAMILY MEMBER 11"/>
    <property type="match status" value="1"/>
</dbReference>
<dbReference type="SMART" id="SM00382">
    <property type="entry name" value="AAA"/>
    <property type="match status" value="1"/>
</dbReference>
<dbReference type="GO" id="GO:0005524">
    <property type="term" value="F:ATP binding"/>
    <property type="evidence" value="ECO:0007669"/>
    <property type="project" value="UniProtKB-KW"/>
</dbReference>
<feature type="transmembrane region" description="Helical" evidence="9">
    <location>
        <begin position="393"/>
        <end position="416"/>
    </location>
</feature>
<dbReference type="Gene3D" id="3.40.50.300">
    <property type="entry name" value="P-loop containing nucleotide triphosphate hydrolases"/>
    <property type="match status" value="1"/>
</dbReference>
<dbReference type="InterPro" id="IPR003439">
    <property type="entry name" value="ABC_transporter-like_ATP-bd"/>
</dbReference>
<sequence>METEQDIELGQSSSYRPTNDVVDNLSWSEISVMVKDRVTKKPLSILTKPAGIVNAGEMLAIMGPSGSGKTTLLNTLAHRVAASGATTTGDICVNGIRIDTTTLRGISAYVEQEDALIGSLTVRETMIFAAQLALPRNVTKAEAFRRVDELIGSFGLQSQAHTIVGTPIKKGLSGGQKKRLGVASRLVTYPKVLFLDEPTSGLDSALSYEVIKHIKDIGKRNNLIIIASIHQPSTTTYQLFDKLNLLSRGRTCYFGSLEDAPRYFEEIGYPIPAMTNPAEFFLDLINIDLDKNGEVLKRTEHISDTWYEGEKRRALTDEIHKSSTMSKLDVSSIKLPRPRPYMIPLTLLQRAWIKAYRDVVAYGIRIVMYLGLAIMMGTVWLRLGSSQEYIQPYINAMFFSGAFISFMAVAYVPAFLEDLMTFQKERANGLVGPSSFILANFLIGVPFLFLITILFSVVAYWLVGMRSDGSAFMTFVMWLFLDLLAAESLVVLVSSIFPIFVVSLAITAFANGLWMCVGGFLVPMSILNVFWKYVFHYIDYQAYVFQGMMVNEFESATYDCGRAADGSFSCMFPSELNSQGKIDGGAVLSNLNISRGQTGQRVGIMISIIVVYRVLAFLVLRFLRK</sequence>
<evidence type="ECO:0000259" key="10">
    <source>
        <dbReference type="PROSITE" id="PS50893"/>
    </source>
</evidence>
<evidence type="ECO:0000313" key="12">
    <source>
        <dbReference type="Proteomes" id="UP000045706"/>
    </source>
</evidence>
<dbReference type="PROSITE" id="PS50893">
    <property type="entry name" value="ABC_TRANSPORTER_2"/>
    <property type="match status" value="1"/>
</dbReference>
<comment type="similarity">
    <text evidence="2">Belongs to the ABC transporter superfamily. ABCG family. Eye pigment precursor importer (TC 3.A.1.204) subfamily.</text>
</comment>
<dbReference type="Pfam" id="PF01061">
    <property type="entry name" value="ABC2_membrane"/>
    <property type="match status" value="1"/>
</dbReference>
<evidence type="ECO:0000313" key="11">
    <source>
        <dbReference type="EMBL" id="CRK14289.1"/>
    </source>
</evidence>
<name>A0A0G4KWZ9_VERLO</name>
<feature type="transmembrane region" description="Helical" evidence="9">
    <location>
        <begin position="475"/>
        <end position="506"/>
    </location>
</feature>
<keyword evidence="4 9" id="KW-0812">Transmembrane</keyword>
<comment type="subcellular location">
    <subcellularLocation>
        <location evidence="1">Membrane</location>
        <topology evidence="1">Multi-pass membrane protein</topology>
    </subcellularLocation>
</comment>
<evidence type="ECO:0000256" key="3">
    <source>
        <dbReference type="ARBA" id="ARBA00022448"/>
    </source>
</evidence>
<dbReference type="GO" id="GO:0140359">
    <property type="term" value="F:ABC-type transporter activity"/>
    <property type="evidence" value="ECO:0007669"/>
    <property type="project" value="InterPro"/>
</dbReference>
<dbReference type="PANTHER" id="PTHR48042">
    <property type="entry name" value="ABC TRANSPORTER G FAMILY MEMBER 11"/>
    <property type="match status" value="1"/>
</dbReference>
<gene>
    <name evidence="11" type="ORF">BN1723_010313</name>
</gene>
<dbReference type="Pfam" id="PF19055">
    <property type="entry name" value="ABC2_membrane_7"/>
    <property type="match status" value="1"/>
</dbReference>
<accession>A0A0G4KWZ9</accession>
<protein>
    <recommendedName>
        <fullName evidence="10">ABC transporter domain-containing protein</fullName>
    </recommendedName>
</protein>
<dbReference type="AlphaFoldDB" id="A0A0G4KWZ9"/>
<evidence type="ECO:0000256" key="5">
    <source>
        <dbReference type="ARBA" id="ARBA00022741"/>
    </source>
</evidence>
<keyword evidence="3" id="KW-0813">Transport</keyword>
<organism evidence="11 12">
    <name type="scientific">Verticillium longisporum</name>
    <name type="common">Verticillium dahliae var. longisporum</name>
    <dbReference type="NCBI Taxonomy" id="100787"/>
    <lineage>
        <taxon>Eukaryota</taxon>
        <taxon>Fungi</taxon>
        <taxon>Dikarya</taxon>
        <taxon>Ascomycota</taxon>
        <taxon>Pezizomycotina</taxon>
        <taxon>Sordariomycetes</taxon>
        <taxon>Hypocreomycetidae</taxon>
        <taxon>Glomerellales</taxon>
        <taxon>Plectosphaerellaceae</taxon>
        <taxon>Verticillium</taxon>
    </lineage>
</organism>